<feature type="non-terminal residue" evidence="1">
    <location>
        <position position="106"/>
    </location>
</feature>
<protein>
    <submittedName>
        <fullName evidence="1">Uncharacterized protein</fullName>
    </submittedName>
</protein>
<evidence type="ECO:0000313" key="1">
    <source>
        <dbReference type="EMBL" id="MBA0628691.1"/>
    </source>
</evidence>
<organism evidence="1 2">
    <name type="scientific">Gossypium davidsonii</name>
    <name type="common">Davidson's cotton</name>
    <name type="synonym">Gossypium klotzschianum subsp. davidsonii</name>
    <dbReference type="NCBI Taxonomy" id="34287"/>
    <lineage>
        <taxon>Eukaryota</taxon>
        <taxon>Viridiplantae</taxon>
        <taxon>Streptophyta</taxon>
        <taxon>Embryophyta</taxon>
        <taxon>Tracheophyta</taxon>
        <taxon>Spermatophyta</taxon>
        <taxon>Magnoliopsida</taxon>
        <taxon>eudicotyledons</taxon>
        <taxon>Gunneridae</taxon>
        <taxon>Pentapetalae</taxon>
        <taxon>rosids</taxon>
        <taxon>malvids</taxon>
        <taxon>Malvales</taxon>
        <taxon>Malvaceae</taxon>
        <taxon>Malvoideae</taxon>
        <taxon>Gossypium</taxon>
    </lineage>
</organism>
<evidence type="ECO:0000313" key="2">
    <source>
        <dbReference type="Proteomes" id="UP000593561"/>
    </source>
</evidence>
<keyword evidence="2" id="KW-1185">Reference proteome</keyword>
<comment type="caution">
    <text evidence="1">The sequence shown here is derived from an EMBL/GenBank/DDBJ whole genome shotgun (WGS) entry which is preliminary data.</text>
</comment>
<reference evidence="1 2" key="1">
    <citation type="journal article" date="2019" name="Genome Biol. Evol.">
        <title>Insights into the evolution of the New World diploid cottons (Gossypium, subgenus Houzingenia) based on genome sequencing.</title>
        <authorList>
            <person name="Grover C.E."/>
            <person name="Arick M.A. 2nd"/>
            <person name="Thrash A."/>
            <person name="Conover J.L."/>
            <person name="Sanders W.S."/>
            <person name="Peterson D.G."/>
            <person name="Frelichowski J.E."/>
            <person name="Scheffler J.A."/>
            <person name="Scheffler B.E."/>
            <person name="Wendel J.F."/>
        </authorList>
    </citation>
    <scope>NUCLEOTIDE SEQUENCE [LARGE SCALE GENOMIC DNA]</scope>
    <source>
        <strain evidence="1">27</strain>
        <tissue evidence="1">Leaf</tissue>
    </source>
</reference>
<sequence>MASFGLAFTTSEVQLGGKNGANLTAMLFGLASQCSEIASPPHYSAENQLVISVAIEVHWKLEEDDTDISQTKSMLVDGPWTNSSTSVTDLYPDNLTSGYWQNTYST</sequence>
<dbReference type="AlphaFoldDB" id="A0A7J8SRG0"/>
<accession>A0A7J8SRG0</accession>
<dbReference type="Proteomes" id="UP000593561">
    <property type="component" value="Unassembled WGS sequence"/>
</dbReference>
<dbReference type="EMBL" id="JABFAC010000011">
    <property type="protein sequence ID" value="MBA0628691.1"/>
    <property type="molecule type" value="Genomic_DNA"/>
</dbReference>
<gene>
    <name evidence="1" type="ORF">Godav_023371</name>
</gene>
<name>A0A7J8SRG0_GOSDV</name>
<proteinExistence type="predicted"/>